<dbReference type="PANTHER" id="PTHR11552">
    <property type="entry name" value="GLUCOSE-METHANOL-CHOLINE GMC OXIDOREDUCTASE"/>
    <property type="match status" value="1"/>
</dbReference>
<evidence type="ECO:0000256" key="2">
    <source>
        <dbReference type="ARBA" id="ARBA00010790"/>
    </source>
</evidence>
<dbReference type="STRING" id="694573.A0A194VAG5"/>
<dbReference type="PIRSF" id="PIRSF000137">
    <property type="entry name" value="Alcohol_oxidase"/>
    <property type="match status" value="1"/>
</dbReference>
<evidence type="ECO:0000259" key="9">
    <source>
        <dbReference type="Pfam" id="PF00732"/>
    </source>
</evidence>
<dbReference type="AlphaFoldDB" id="A0A194VAG5"/>
<evidence type="ECO:0000256" key="5">
    <source>
        <dbReference type="ARBA" id="ARBA00023002"/>
    </source>
</evidence>
<keyword evidence="8" id="KW-0732">Signal</keyword>
<evidence type="ECO:0000256" key="3">
    <source>
        <dbReference type="ARBA" id="ARBA00022630"/>
    </source>
</evidence>
<organism evidence="11 12">
    <name type="scientific">Cytospora mali</name>
    <name type="common">Apple Valsa canker fungus</name>
    <name type="synonym">Valsa mali</name>
    <dbReference type="NCBI Taxonomy" id="578113"/>
    <lineage>
        <taxon>Eukaryota</taxon>
        <taxon>Fungi</taxon>
        <taxon>Dikarya</taxon>
        <taxon>Ascomycota</taxon>
        <taxon>Pezizomycotina</taxon>
        <taxon>Sordariomycetes</taxon>
        <taxon>Sordariomycetidae</taxon>
        <taxon>Diaporthales</taxon>
        <taxon>Cytosporaceae</taxon>
        <taxon>Cytospora</taxon>
    </lineage>
</organism>
<gene>
    <name evidence="11" type="ORF">VP1G_08169</name>
</gene>
<dbReference type="Proteomes" id="UP000078576">
    <property type="component" value="Unassembled WGS sequence"/>
</dbReference>
<dbReference type="InterPro" id="IPR012132">
    <property type="entry name" value="GMC_OxRdtase"/>
</dbReference>
<feature type="active site" description="Proton acceptor" evidence="6">
    <location>
        <position position="599"/>
    </location>
</feature>
<dbReference type="SUPFAM" id="SSF51905">
    <property type="entry name" value="FAD/NAD(P)-binding domain"/>
    <property type="match status" value="1"/>
</dbReference>
<proteinExistence type="inferred from homology"/>
<feature type="binding site" evidence="7">
    <location>
        <begin position="122"/>
        <end position="125"/>
    </location>
    <ligand>
        <name>FAD</name>
        <dbReference type="ChEBI" id="CHEBI:57692"/>
    </ligand>
</feature>
<dbReference type="Gene3D" id="3.50.50.60">
    <property type="entry name" value="FAD/NAD(P)-binding domain"/>
    <property type="match status" value="1"/>
</dbReference>
<dbReference type="PANTHER" id="PTHR11552:SF201">
    <property type="entry name" value="GLUCOSE-METHANOL-CHOLINE OXIDOREDUCTASE N-TERMINAL DOMAIN-CONTAINING PROTEIN"/>
    <property type="match status" value="1"/>
</dbReference>
<comment type="similarity">
    <text evidence="2">Belongs to the GMC oxidoreductase family.</text>
</comment>
<evidence type="ECO:0000259" key="10">
    <source>
        <dbReference type="Pfam" id="PF05199"/>
    </source>
</evidence>
<evidence type="ECO:0000256" key="6">
    <source>
        <dbReference type="PIRSR" id="PIRSR000137-1"/>
    </source>
</evidence>
<keyword evidence="4 7" id="KW-0274">FAD</keyword>
<keyword evidence="12" id="KW-1185">Reference proteome</keyword>
<comment type="cofactor">
    <cofactor evidence="1 7">
        <name>FAD</name>
        <dbReference type="ChEBI" id="CHEBI:57692"/>
    </cofactor>
</comment>
<feature type="chain" id="PRO_5008266296" evidence="8">
    <location>
        <begin position="24"/>
        <end position="619"/>
    </location>
</feature>
<feature type="active site" description="Proton donor" evidence="6">
    <location>
        <position position="556"/>
    </location>
</feature>
<dbReference type="InterPro" id="IPR007867">
    <property type="entry name" value="GMC_OxRtase_C"/>
</dbReference>
<sequence>MALLPRHRHVGLLVTLLGTLTKATTVTNDTSIAANQTFDYVIVGAGLTGITVGNKLSEKGYTTLIIEAGPDPRWNSEVYSAENRVQHAPYCNWLYPAYDENGTVLSQAIDNGACIGGSTSINGMVWLRPTSIEIDKLEELGNPGWNRKIIEPYMTATERNIPPISIQRAEGAGLDPYVHGFDGAINVSFPMRMRIPEAVELYKDALPLIFPGLSISNDLSNRSADHTVSASTSWTIWYDPMTNQTLRSSAADGLLWAATQQRDSLTVLANHKVDKVIFQTNNTATGVKFGIKPDSNVPGSLPGIHTVHAAKEVILAAGSLASAPVLERSGVGKASILQGAGVEQIVDLPGVGCNLVDQPGTGAAALVAMAYQNNLSIIDDVTIFAPEISLVNINHIFGPNSSSIYNQLASLSNLESRAQALVAAGAAANQEGATRILNVTIDLIVNHQFPVAEFIGESYPTILEAIFWPLMPLSRGHIHINSSDPFQDPTIVPRFLTDSFDQQVAIAVSQRSQSLFASAPFAEVVADPYYAPGLSVNASDAEWLAWYRNTSYGASHWVGSTAMLPRELGGVVDSQLHVYETSGLRVVDAGILPFEITSHPMSLLYATAQKAAKLILSGT</sequence>
<evidence type="ECO:0000256" key="7">
    <source>
        <dbReference type="PIRSR" id="PIRSR000137-2"/>
    </source>
</evidence>
<dbReference type="SUPFAM" id="SSF54373">
    <property type="entry name" value="FAD-linked reductases, C-terminal domain"/>
    <property type="match status" value="1"/>
</dbReference>
<evidence type="ECO:0000256" key="8">
    <source>
        <dbReference type="SAM" id="SignalP"/>
    </source>
</evidence>
<evidence type="ECO:0000256" key="4">
    <source>
        <dbReference type="ARBA" id="ARBA00022827"/>
    </source>
</evidence>
<dbReference type="EMBL" id="KN714763">
    <property type="protein sequence ID" value="KUI60965.1"/>
    <property type="molecule type" value="Genomic_DNA"/>
</dbReference>
<feature type="binding site" evidence="7">
    <location>
        <position position="273"/>
    </location>
    <ligand>
        <name>FAD</name>
        <dbReference type="ChEBI" id="CHEBI:57692"/>
    </ligand>
</feature>
<dbReference type="Gene3D" id="3.30.560.10">
    <property type="entry name" value="Glucose Oxidase, domain 3"/>
    <property type="match status" value="1"/>
</dbReference>
<evidence type="ECO:0000256" key="1">
    <source>
        <dbReference type="ARBA" id="ARBA00001974"/>
    </source>
</evidence>
<feature type="signal peptide" evidence="8">
    <location>
        <begin position="1"/>
        <end position="23"/>
    </location>
</feature>
<feature type="domain" description="Glucose-methanol-choline oxidoreductase C-terminal" evidence="10">
    <location>
        <begin position="472"/>
        <end position="608"/>
    </location>
</feature>
<feature type="domain" description="Glucose-methanol-choline oxidoreductase N-terminal" evidence="9">
    <location>
        <begin position="38"/>
        <end position="359"/>
    </location>
</feature>
<name>A0A194VAG5_CYTMA</name>
<dbReference type="InterPro" id="IPR000172">
    <property type="entry name" value="GMC_OxRdtase_N"/>
</dbReference>
<dbReference type="InterPro" id="IPR036188">
    <property type="entry name" value="FAD/NAD-bd_sf"/>
</dbReference>
<dbReference type="GO" id="GO:0016614">
    <property type="term" value="F:oxidoreductase activity, acting on CH-OH group of donors"/>
    <property type="evidence" value="ECO:0007669"/>
    <property type="project" value="InterPro"/>
</dbReference>
<keyword evidence="3" id="KW-0285">Flavoprotein</keyword>
<keyword evidence="5" id="KW-0560">Oxidoreductase</keyword>
<dbReference type="GO" id="GO:0050660">
    <property type="term" value="F:flavin adenine dinucleotide binding"/>
    <property type="evidence" value="ECO:0007669"/>
    <property type="project" value="InterPro"/>
</dbReference>
<protein>
    <submittedName>
        <fullName evidence="11">Glucose oxidase</fullName>
    </submittedName>
</protein>
<dbReference type="Gene3D" id="4.10.450.10">
    <property type="entry name" value="Glucose Oxidase, domain 2"/>
    <property type="match status" value="1"/>
</dbReference>
<evidence type="ECO:0000313" key="11">
    <source>
        <dbReference type="EMBL" id="KUI60965.1"/>
    </source>
</evidence>
<dbReference type="Pfam" id="PF05199">
    <property type="entry name" value="GMC_oxred_C"/>
    <property type="match status" value="1"/>
</dbReference>
<dbReference type="Pfam" id="PF00732">
    <property type="entry name" value="GMC_oxred_N"/>
    <property type="match status" value="1"/>
</dbReference>
<reference evidence="12" key="1">
    <citation type="submission" date="2014-12" db="EMBL/GenBank/DDBJ databases">
        <title>Genome Sequence of Valsa Canker Pathogens Uncovers a Specific Adaption of Colonization on Woody Bark.</title>
        <authorList>
            <person name="Yin Z."/>
            <person name="Liu H."/>
            <person name="Gao X."/>
            <person name="Li Z."/>
            <person name="Song N."/>
            <person name="Ke X."/>
            <person name="Dai Q."/>
            <person name="Wu Y."/>
            <person name="Sun Y."/>
            <person name="Xu J.-R."/>
            <person name="Kang Z.K."/>
            <person name="Wang L."/>
            <person name="Huang L."/>
        </authorList>
    </citation>
    <scope>NUCLEOTIDE SEQUENCE [LARGE SCALE GENOMIC DNA]</scope>
    <source>
        <strain evidence="12">SXYL134</strain>
    </source>
</reference>
<accession>A0A194VAG5</accession>
<dbReference type="OrthoDB" id="269227at2759"/>
<dbReference type="InterPro" id="IPR027424">
    <property type="entry name" value="Glucose_Oxidase_domain_2"/>
</dbReference>
<evidence type="ECO:0000313" key="12">
    <source>
        <dbReference type="Proteomes" id="UP000078576"/>
    </source>
</evidence>